<feature type="transmembrane region" description="Helical" evidence="1">
    <location>
        <begin position="236"/>
        <end position="260"/>
    </location>
</feature>
<dbReference type="InterPro" id="IPR029044">
    <property type="entry name" value="Nucleotide-diphossugar_trans"/>
</dbReference>
<dbReference type="Pfam" id="PF00535">
    <property type="entry name" value="Glycos_transf_2"/>
    <property type="match status" value="1"/>
</dbReference>
<keyword evidence="4" id="KW-1185">Reference proteome</keyword>
<dbReference type="PANTHER" id="PTHR48090">
    <property type="entry name" value="UNDECAPRENYL-PHOSPHATE 4-DEOXY-4-FORMAMIDO-L-ARABINOSE TRANSFERASE-RELATED"/>
    <property type="match status" value="1"/>
</dbReference>
<dbReference type="OrthoDB" id="9810303at2"/>
<dbReference type="InterPro" id="IPR050256">
    <property type="entry name" value="Glycosyltransferase_2"/>
</dbReference>
<dbReference type="AlphaFoldDB" id="A0A0K2GBH1"/>
<evidence type="ECO:0000259" key="2">
    <source>
        <dbReference type="Pfam" id="PF00535"/>
    </source>
</evidence>
<keyword evidence="1" id="KW-0812">Transmembrane</keyword>
<accession>A0A0K2GBH1</accession>
<evidence type="ECO:0000313" key="3">
    <source>
        <dbReference type="EMBL" id="ALA58219.1"/>
    </source>
</evidence>
<proteinExistence type="predicted"/>
<organism evidence="3 4">
    <name type="scientific">Nitrospira moscoviensis</name>
    <dbReference type="NCBI Taxonomy" id="42253"/>
    <lineage>
        <taxon>Bacteria</taxon>
        <taxon>Pseudomonadati</taxon>
        <taxon>Nitrospirota</taxon>
        <taxon>Nitrospiria</taxon>
        <taxon>Nitrospirales</taxon>
        <taxon>Nitrospiraceae</taxon>
        <taxon>Nitrospira</taxon>
    </lineage>
</organism>
<dbReference type="CDD" id="cd04179">
    <property type="entry name" value="DPM_DPG-synthase_like"/>
    <property type="match status" value="1"/>
</dbReference>
<feature type="domain" description="Glycosyltransferase 2-like" evidence="2">
    <location>
        <begin position="9"/>
        <end position="167"/>
    </location>
</feature>
<dbReference type="SUPFAM" id="SSF53448">
    <property type="entry name" value="Nucleotide-diphospho-sugar transferases"/>
    <property type="match status" value="1"/>
</dbReference>
<dbReference type="PATRIC" id="fig|42253.5.peg.1768"/>
<reference evidence="3 4" key="1">
    <citation type="journal article" date="2015" name="Proc. Natl. Acad. Sci. U.S.A.">
        <title>Expanded metabolic versatility of ubiquitous nitrite-oxidizing bacteria from the genus Nitrospira.</title>
        <authorList>
            <person name="Koch H."/>
            <person name="Lucker S."/>
            <person name="Albertsen M."/>
            <person name="Kitzinger K."/>
            <person name="Herbold C."/>
            <person name="Spieck E."/>
            <person name="Nielsen P.H."/>
            <person name="Wagner M."/>
            <person name="Daims H."/>
        </authorList>
    </citation>
    <scope>NUCLEOTIDE SEQUENCE [LARGE SCALE GENOMIC DNA]</scope>
    <source>
        <strain evidence="3 4">NSP M-1</strain>
    </source>
</reference>
<sequence length="351" mass="38228">MTMKVMIQIPCLNEAATLPILWPHLPAVLPGVDIIETVVVDDGSRDGTADVARRLGATHIVRMTSRRGLAHAFKAGMETCLRHGADIIVNIDADNQYRGEDIAALIQPIVTGSADIVIGDRQVGSQRGFSRGKRLLQRFGSWVVRSLSGIDVPDAASGFRAYCRDAALKTHVFSSYTYTHETLIEAGRKNLTVASVPIRTNPPLRTSRLFKSTLVYVLRSAKTILQTYIVYTPLRVLALCSALAFLPGAALTGRFLYYYATSEGQTGYIQSLVVGIGLVMISVFVLLFGIIADLARVNRTLMEDMLYILRSTPAPPAAGVELGPVLLSQAARDDRGRPAIRGGRRAHVREV</sequence>
<dbReference type="EMBL" id="CP011801">
    <property type="protein sequence ID" value="ALA58219.1"/>
    <property type="molecule type" value="Genomic_DNA"/>
</dbReference>
<evidence type="ECO:0000313" key="4">
    <source>
        <dbReference type="Proteomes" id="UP000069205"/>
    </source>
</evidence>
<dbReference type="GO" id="GO:0016740">
    <property type="term" value="F:transferase activity"/>
    <property type="evidence" value="ECO:0007669"/>
    <property type="project" value="UniProtKB-KW"/>
</dbReference>
<keyword evidence="3" id="KW-0808">Transferase</keyword>
<keyword evidence="1" id="KW-1133">Transmembrane helix</keyword>
<name>A0A0K2GBH1_NITMO</name>
<gene>
    <name evidence="3" type="ORF">NITMOv2_1799</name>
</gene>
<keyword evidence="1" id="KW-0472">Membrane</keyword>
<dbReference type="KEGG" id="nmv:NITMOv2_1799"/>
<protein>
    <submittedName>
        <fullName evidence="3">Putative glycosyltransferase</fullName>
    </submittedName>
</protein>
<feature type="transmembrane region" description="Helical" evidence="1">
    <location>
        <begin position="272"/>
        <end position="295"/>
    </location>
</feature>
<dbReference type="Gene3D" id="3.90.550.10">
    <property type="entry name" value="Spore Coat Polysaccharide Biosynthesis Protein SpsA, Chain A"/>
    <property type="match status" value="1"/>
</dbReference>
<dbReference type="InterPro" id="IPR001173">
    <property type="entry name" value="Glyco_trans_2-like"/>
</dbReference>
<dbReference type="STRING" id="42253.NITMOv2_1799"/>
<dbReference type="PANTHER" id="PTHR48090:SF7">
    <property type="entry name" value="RFBJ PROTEIN"/>
    <property type="match status" value="1"/>
</dbReference>
<dbReference type="Proteomes" id="UP000069205">
    <property type="component" value="Chromosome"/>
</dbReference>
<evidence type="ECO:0000256" key="1">
    <source>
        <dbReference type="SAM" id="Phobius"/>
    </source>
</evidence>